<dbReference type="EMBL" id="JAOUSF010000001">
    <property type="protein sequence ID" value="MCU9612406.1"/>
    <property type="molecule type" value="Genomic_DNA"/>
</dbReference>
<feature type="transmembrane region" description="Helical" evidence="1">
    <location>
        <begin position="29"/>
        <end position="49"/>
    </location>
</feature>
<gene>
    <name evidence="2" type="ORF">OEV98_02370</name>
</gene>
<comment type="caution">
    <text evidence="2">The sequence shown here is derived from an EMBL/GenBank/DDBJ whole genome shotgun (WGS) entry which is preliminary data.</text>
</comment>
<evidence type="ECO:0000313" key="2">
    <source>
        <dbReference type="EMBL" id="MCU9612406.1"/>
    </source>
</evidence>
<dbReference type="RefSeq" id="WP_263071542.1">
    <property type="nucleotide sequence ID" value="NZ_JAOUSF010000001.1"/>
</dbReference>
<reference evidence="2" key="1">
    <citation type="submission" date="2022-10" db="EMBL/GenBank/DDBJ databases">
        <title>Description of Fervidibacillus gen. nov. in the family Fervidibacillaceae fam. nov. with two species, Fervidibacillus albus sp. nov., and Fervidibacillus halotolerans sp. nov., isolated from tidal flat sediments.</title>
        <authorList>
            <person name="Kwon K.K."/>
            <person name="Yang S.-H."/>
        </authorList>
    </citation>
    <scope>NUCLEOTIDE SEQUENCE</scope>
    <source>
        <strain evidence="2">JCM 19140</strain>
    </source>
</reference>
<keyword evidence="1" id="KW-0472">Membrane</keyword>
<accession>A0AAE3IQ86</accession>
<protein>
    <submittedName>
        <fullName evidence="2">Uncharacterized protein</fullName>
    </submittedName>
</protein>
<keyword evidence="3" id="KW-1185">Reference proteome</keyword>
<keyword evidence="1" id="KW-0812">Transmembrane</keyword>
<proteinExistence type="predicted"/>
<organism evidence="2 3">
    <name type="scientific">Perspicuibacillus lycopersici</name>
    <dbReference type="NCBI Taxonomy" id="1325689"/>
    <lineage>
        <taxon>Bacteria</taxon>
        <taxon>Bacillati</taxon>
        <taxon>Bacillota</taxon>
        <taxon>Bacilli</taxon>
        <taxon>Bacillales</taxon>
        <taxon>Bacillaceae</taxon>
        <taxon>Perspicuibacillus</taxon>
    </lineage>
</organism>
<sequence length="216" mass="24800">MGNKQKLKATLAPMSNKQKVEYIWSYYKWYFIIAIIFLIIVAMVINNFTSKKEDAFHIMVLAVQADSSKLTDIQNELNDLLLKKEERETSEVNIQVMPFSSNTGMDLQIAALQRVTGEIAASNLHVLLIDEEQFRMMNTDEYFIDLQGLVNNKIEIDKEHLYYSTDNSYITGINISALPLFSGAIYDKNLVLCIPKNGVKDDYTEKFLSYILSKNE</sequence>
<evidence type="ECO:0000313" key="3">
    <source>
        <dbReference type="Proteomes" id="UP001209318"/>
    </source>
</evidence>
<keyword evidence="1" id="KW-1133">Transmembrane helix</keyword>
<name>A0AAE3IQ86_9BACI</name>
<dbReference type="Proteomes" id="UP001209318">
    <property type="component" value="Unassembled WGS sequence"/>
</dbReference>
<evidence type="ECO:0000256" key="1">
    <source>
        <dbReference type="SAM" id="Phobius"/>
    </source>
</evidence>
<dbReference type="AlphaFoldDB" id="A0AAE3IQ86"/>